<dbReference type="KEGG" id="fnk:E1750_03640"/>
<evidence type="ECO:0000256" key="1">
    <source>
        <dbReference type="SAM" id="Phobius"/>
    </source>
</evidence>
<organism evidence="2 3">
    <name type="scientific">Flavobacterium nackdongense</name>
    <dbReference type="NCBI Taxonomy" id="2547394"/>
    <lineage>
        <taxon>Bacteria</taxon>
        <taxon>Pseudomonadati</taxon>
        <taxon>Bacteroidota</taxon>
        <taxon>Flavobacteriia</taxon>
        <taxon>Flavobacteriales</taxon>
        <taxon>Flavobacteriaceae</taxon>
        <taxon>Flavobacterium</taxon>
    </lineage>
</organism>
<keyword evidence="3" id="KW-1185">Reference proteome</keyword>
<dbReference type="OrthoDB" id="981524at2"/>
<dbReference type="RefSeq" id="WP_133275462.1">
    <property type="nucleotide sequence ID" value="NZ_CP037933.1"/>
</dbReference>
<dbReference type="EMBL" id="CP037933">
    <property type="protein sequence ID" value="QBN17931.1"/>
    <property type="molecule type" value="Genomic_DNA"/>
</dbReference>
<keyword evidence="1" id="KW-1133">Transmembrane helix</keyword>
<reference evidence="3" key="1">
    <citation type="submission" date="2019-03" db="EMBL/GenBank/DDBJ databases">
        <title>Flavobacterium sp.</title>
        <authorList>
            <person name="Kim H."/>
        </authorList>
    </citation>
    <scope>NUCLEOTIDE SEQUENCE [LARGE SCALE GENOMIC DNA]</scope>
    <source>
        <strain evidence="3">GS13</strain>
    </source>
</reference>
<evidence type="ECO:0000313" key="3">
    <source>
        <dbReference type="Proteomes" id="UP000291124"/>
    </source>
</evidence>
<gene>
    <name evidence="2" type="ORF">E1750_03640</name>
</gene>
<protein>
    <submittedName>
        <fullName evidence="2">Uncharacterized protein</fullName>
    </submittedName>
</protein>
<name>A0A4P6Y6E5_9FLAO</name>
<feature type="transmembrane region" description="Helical" evidence="1">
    <location>
        <begin position="50"/>
        <end position="69"/>
    </location>
</feature>
<dbReference type="Proteomes" id="UP000291124">
    <property type="component" value="Chromosome"/>
</dbReference>
<dbReference type="AlphaFoldDB" id="A0A4P6Y6E5"/>
<keyword evidence="1" id="KW-0472">Membrane</keyword>
<keyword evidence="1" id="KW-0812">Transmembrane</keyword>
<sequence>MKTFKLDTDSKIKSGFTTPDTYFEDFSAKIMQQLPEKEPKIISIFARRKTWLYAAAAILILALAIPMYLTFNTHSSEIDDETMENYLTYHARVSDVDLVNLLDSDDIQNMNIDMNIEDKTLENELSHNRNLEQYILN</sequence>
<proteinExistence type="predicted"/>
<evidence type="ECO:0000313" key="2">
    <source>
        <dbReference type="EMBL" id="QBN17931.1"/>
    </source>
</evidence>
<accession>A0A4P6Y6E5</accession>